<dbReference type="Gene3D" id="3.40.50.150">
    <property type="entry name" value="Vaccinia Virus protein VP39"/>
    <property type="match status" value="1"/>
</dbReference>
<dbReference type="SUPFAM" id="SSF53335">
    <property type="entry name" value="S-adenosyl-L-methionine-dependent methyltransferases"/>
    <property type="match status" value="1"/>
</dbReference>
<organism evidence="6">
    <name type="scientific">Mucochytrium quahogii</name>
    <dbReference type="NCBI Taxonomy" id="96639"/>
    <lineage>
        <taxon>Eukaryota</taxon>
        <taxon>Sar</taxon>
        <taxon>Stramenopiles</taxon>
        <taxon>Bigyra</taxon>
        <taxon>Labyrinthulomycetes</taxon>
        <taxon>Thraustochytrida</taxon>
        <taxon>Thraustochytriidae</taxon>
        <taxon>Mucochytrium</taxon>
    </lineage>
</organism>
<sequence>MDEQAKVEVDEPANQADEGVTQAAMSEECKKEQAESGETDTPGATFLRVKNVKRGLKRQKLLDDWGGAGVKIQRIKRNPNKYHADVYFETEDDLTAAEGILCTLKGGKGKNLAVKRLIERPRKEAGHQGGDVTVKNVNQVVAPLHEMPYNEQLDLKQRKMIDVLRRLAKEFKRTETKVGISLRDLPSWCYFDKEDTTSEPSAKRQKTEENAAQEEEVLVGQVCGAACPIERIISSPSFNGYRNKTQFTIGSDSEGKACVGHRLGKYGNSVLVAGCDEVPTLPKAAKELAKRVESYIREESKLGVYCPSTQAGFWSNLMVRYFESTGDMMALFTCFISGVDASVVDDELNKLTKYITGDMKYDGHPLKSVMAIKYEGLGYPGEDHPTETLFGDQYIYDELDGVRYAVSHSAFFQVNSKTASIMYRKATEWASEGGSELSGNVVLDVCCGTGTIGLSMAKKVKCVVGVDCCTGAIKDAVRNAESNHINNAHFVAAMAEDVIGNLLSQRHGVEQKFTPETEAIRDKLKALLAEDGAETLAIVDPPRAGLHRRVIRSLRVAEHIKRVVYISCNPTGSFVQNAVSLCRAEHKQRPGKAFKPVKAVPVDLFPHTEHTELIVLFERA</sequence>
<comment type="similarity">
    <text evidence="4">Belongs to the class I-like SAM-binding methyltransferase superfamily. RNA M5U methyltransferase family.</text>
</comment>
<dbReference type="InterPro" id="IPR029063">
    <property type="entry name" value="SAM-dependent_MTases_sf"/>
</dbReference>
<dbReference type="CDD" id="cd02440">
    <property type="entry name" value="AdoMet_MTases"/>
    <property type="match status" value="1"/>
</dbReference>
<dbReference type="Gene3D" id="2.40.50.1070">
    <property type="match status" value="1"/>
</dbReference>
<dbReference type="PANTHER" id="PTHR45904:SF2">
    <property type="entry name" value="TRNA (URACIL-5-)-METHYLTRANSFERASE HOMOLOG A"/>
    <property type="match status" value="1"/>
</dbReference>
<dbReference type="EMBL" id="HBHK01024009">
    <property type="protein sequence ID" value="CAD9703000.1"/>
    <property type="molecule type" value="Transcribed_RNA"/>
</dbReference>
<feature type="binding site" evidence="4">
    <location>
        <position position="467"/>
    </location>
    <ligand>
        <name>S-adenosyl-L-methionine</name>
        <dbReference type="ChEBI" id="CHEBI:59789"/>
    </ligand>
</feature>
<keyword evidence="1 4" id="KW-0489">Methyltransferase</keyword>
<dbReference type="PROSITE" id="PS01231">
    <property type="entry name" value="TRMA_2"/>
    <property type="match status" value="1"/>
</dbReference>
<dbReference type="PROSITE" id="PS51687">
    <property type="entry name" value="SAM_MT_RNA_M5U"/>
    <property type="match status" value="1"/>
</dbReference>
<evidence type="ECO:0000313" key="6">
    <source>
        <dbReference type="EMBL" id="CAD9703000.1"/>
    </source>
</evidence>
<name>A0A7S2WSB4_9STRA</name>
<dbReference type="PANTHER" id="PTHR45904">
    <property type="entry name" value="TRNA (URACIL-5-)-METHYLTRANSFERASE"/>
    <property type="match status" value="1"/>
</dbReference>
<dbReference type="GO" id="GO:0008173">
    <property type="term" value="F:RNA methyltransferase activity"/>
    <property type="evidence" value="ECO:0007669"/>
    <property type="project" value="InterPro"/>
</dbReference>
<accession>A0A7S2WSB4</accession>
<reference evidence="6" key="1">
    <citation type="submission" date="2021-01" db="EMBL/GenBank/DDBJ databases">
        <authorList>
            <person name="Corre E."/>
            <person name="Pelletier E."/>
            <person name="Niang G."/>
            <person name="Scheremetjew M."/>
            <person name="Finn R."/>
            <person name="Kale V."/>
            <person name="Holt S."/>
            <person name="Cochrane G."/>
            <person name="Meng A."/>
            <person name="Brown T."/>
            <person name="Cohen L."/>
        </authorList>
    </citation>
    <scope>NUCLEOTIDE SEQUENCE</scope>
    <source>
        <strain evidence="6">NY070348D</strain>
    </source>
</reference>
<dbReference type="GO" id="GO:0032259">
    <property type="term" value="P:methylation"/>
    <property type="evidence" value="ECO:0007669"/>
    <property type="project" value="UniProtKB-KW"/>
</dbReference>
<dbReference type="InterPro" id="IPR030391">
    <property type="entry name" value="MeTrfase_TrmA_CS"/>
</dbReference>
<keyword evidence="2 4" id="KW-0808">Transferase</keyword>
<dbReference type="InterPro" id="IPR010280">
    <property type="entry name" value="U5_MeTrfase_fam"/>
</dbReference>
<dbReference type="GO" id="GO:0006396">
    <property type="term" value="P:RNA processing"/>
    <property type="evidence" value="ECO:0007669"/>
    <property type="project" value="InterPro"/>
</dbReference>
<feature type="region of interest" description="Disordered" evidence="5">
    <location>
        <begin position="1"/>
        <end position="42"/>
    </location>
</feature>
<evidence type="ECO:0000256" key="2">
    <source>
        <dbReference type="ARBA" id="ARBA00022679"/>
    </source>
</evidence>
<evidence type="ECO:0000256" key="5">
    <source>
        <dbReference type="SAM" id="MobiDB-lite"/>
    </source>
</evidence>
<evidence type="ECO:0000313" key="7">
    <source>
        <dbReference type="EMBL" id="CAD9703024.1"/>
    </source>
</evidence>
<keyword evidence="3 4" id="KW-0949">S-adenosyl-L-methionine</keyword>
<dbReference type="Pfam" id="PF05958">
    <property type="entry name" value="tRNA_U5-meth_tr"/>
    <property type="match status" value="1"/>
</dbReference>
<evidence type="ECO:0000256" key="4">
    <source>
        <dbReference type="PROSITE-ProRule" id="PRU01024"/>
    </source>
</evidence>
<dbReference type="InterPro" id="IPR045850">
    <property type="entry name" value="TRM2_met"/>
</dbReference>
<feature type="binding site" evidence="4">
    <location>
        <position position="413"/>
    </location>
    <ligand>
        <name>S-adenosyl-L-methionine</name>
        <dbReference type="ChEBI" id="CHEBI:59789"/>
    </ligand>
</feature>
<dbReference type="AlphaFoldDB" id="A0A7S2WSB4"/>
<protein>
    <submittedName>
        <fullName evidence="6">Uncharacterized protein</fullName>
    </submittedName>
</protein>
<feature type="binding site" evidence="4">
    <location>
        <position position="540"/>
    </location>
    <ligand>
        <name>S-adenosyl-L-methionine</name>
        <dbReference type="ChEBI" id="CHEBI:59789"/>
    </ligand>
</feature>
<comment type="caution">
    <text evidence="4">Lacks conserved residue(s) required for the propagation of feature annotation.</text>
</comment>
<gene>
    <name evidence="6" type="ORF">QSP1433_LOCUS15117</name>
    <name evidence="7" type="ORF">QSP1433_LOCUS15127</name>
</gene>
<feature type="active site" description="Nucleophile" evidence="4">
    <location>
        <position position="568"/>
    </location>
</feature>
<dbReference type="EMBL" id="HBHK01024021">
    <property type="protein sequence ID" value="CAD9703024.1"/>
    <property type="molecule type" value="Transcribed_RNA"/>
</dbReference>
<evidence type="ECO:0000256" key="3">
    <source>
        <dbReference type="ARBA" id="ARBA00022691"/>
    </source>
</evidence>
<evidence type="ECO:0000256" key="1">
    <source>
        <dbReference type="ARBA" id="ARBA00022603"/>
    </source>
</evidence>
<proteinExistence type="inferred from homology"/>
<dbReference type="GO" id="GO:0003723">
    <property type="term" value="F:RNA binding"/>
    <property type="evidence" value="ECO:0007669"/>
    <property type="project" value="TreeGrafter"/>
</dbReference>